<gene>
    <name evidence="7 16" type="primary">rpoB</name>
    <name evidence="16" type="ORF">AulaCp081</name>
</gene>
<evidence type="ECO:0000256" key="8">
    <source>
        <dbReference type="RuleBase" id="RU000434"/>
    </source>
</evidence>
<feature type="domain" description="RNA polymerase Rpb2" evidence="14">
    <location>
        <begin position="372"/>
        <end position="440"/>
    </location>
</feature>
<keyword evidence="4 7" id="KW-0548">Nucleotidyltransferase</keyword>
<dbReference type="InterPro" id="IPR007642">
    <property type="entry name" value="RNA_pol_Rpb2_2"/>
</dbReference>
<comment type="catalytic activity">
    <reaction evidence="6 7 9">
        <text>RNA(n) + a ribonucleoside 5'-triphosphate = RNA(n+1) + diphosphate</text>
        <dbReference type="Rhea" id="RHEA:21248"/>
        <dbReference type="Rhea" id="RHEA-COMP:14527"/>
        <dbReference type="Rhea" id="RHEA-COMP:17342"/>
        <dbReference type="ChEBI" id="CHEBI:33019"/>
        <dbReference type="ChEBI" id="CHEBI:61557"/>
        <dbReference type="ChEBI" id="CHEBI:140395"/>
        <dbReference type="EC" id="2.7.7.6"/>
    </reaction>
</comment>
<comment type="function">
    <text evidence="7 9">DNA-dependent RNA polymerase catalyzes the transcription of DNA into RNA using the four ribonucleoside triphosphates as substrates.</text>
</comment>
<keyword evidence="2 7" id="KW-0240">DNA-directed RNA polymerase</keyword>
<dbReference type="HAMAP" id="MF_01321">
    <property type="entry name" value="RNApol_bact_RpoB"/>
    <property type="match status" value="1"/>
</dbReference>
<comment type="similarity">
    <text evidence="1 7 8">Belongs to the RNA polymerase beta chain family.</text>
</comment>
<dbReference type="GO" id="GO:0009507">
    <property type="term" value="C:chloroplast"/>
    <property type="evidence" value="ECO:0007669"/>
    <property type="project" value="UniProtKB-SubCell"/>
</dbReference>
<dbReference type="AlphaFoldDB" id="C6KJ13"/>
<dbReference type="GO" id="GO:0006351">
    <property type="term" value="P:DNA-templated transcription"/>
    <property type="evidence" value="ECO:0007669"/>
    <property type="project" value="UniProtKB-UniRule"/>
</dbReference>
<comment type="subunit">
    <text evidence="7 9">In plastids the minimal PEP RNA polymerase catalytic core is composed of four subunits: alpha, beta, beta', and beta''. When a (nuclear-encoded) sigma factor is associated with the core the holoenzyme is formed, which can initiate transcription.</text>
</comment>
<accession>C6KJ13</accession>
<dbReference type="InterPro" id="IPR007644">
    <property type="entry name" value="RNA_pol_bsu_protrusion"/>
</dbReference>
<evidence type="ECO:0000256" key="1">
    <source>
        <dbReference type="ARBA" id="ARBA00006835"/>
    </source>
</evidence>
<feature type="domain" description="DNA-directed RNA polymerase beta subunit external 1" evidence="15">
    <location>
        <begin position="452"/>
        <end position="518"/>
    </location>
</feature>
<dbReference type="SUPFAM" id="SSF64484">
    <property type="entry name" value="beta and beta-prime subunits of DNA dependent RNA-polymerase"/>
    <property type="match status" value="1"/>
</dbReference>
<dbReference type="InterPro" id="IPR015712">
    <property type="entry name" value="DNA-dir_RNA_pol_su2"/>
</dbReference>
<evidence type="ECO:0000259" key="13">
    <source>
        <dbReference type="Pfam" id="PF04563"/>
    </source>
</evidence>
<dbReference type="CDD" id="cd00653">
    <property type="entry name" value="RNA_pol_B_RPB2"/>
    <property type="match status" value="1"/>
</dbReference>
<evidence type="ECO:0000256" key="6">
    <source>
        <dbReference type="ARBA" id="ARBA00048552"/>
    </source>
</evidence>
<dbReference type="Pfam" id="PF04563">
    <property type="entry name" value="RNA_pol_Rpb2_1"/>
    <property type="match status" value="1"/>
</dbReference>
<keyword evidence="3 7" id="KW-0808">Transferase</keyword>
<feature type="domain" description="DNA-directed RNA polymerase subunit 2 hybrid-binding" evidence="10">
    <location>
        <begin position="581"/>
        <end position="980"/>
    </location>
</feature>
<dbReference type="RefSeq" id="YP_003002257.1">
    <property type="nucleotide sequence ID" value="NC_012903.1"/>
</dbReference>
<dbReference type="GO" id="GO:0003677">
    <property type="term" value="F:DNA binding"/>
    <property type="evidence" value="ECO:0007669"/>
    <property type="project" value="UniProtKB-UniRule"/>
</dbReference>
<feature type="domain" description="RNA polymerase beta subunit protrusion" evidence="13">
    <location>
        <begin position="64"/>
        <end position="357"/>
    </location>
</feature>
<sequence length="1091" mass="123264">MQKNLFVSTIPNFSETTINSFCWFLENGLPIELKKFASSLDTYDTLPIKIRIYSDEFILQKPLCSPLHCKKYDLSYSIRIFLPIELIDGNVITEALIFFGEIPLMTDSGTFIINGCERVIINQIIRSPGIYFQWEGLKKLQYSATLISNRGSWLKFECCPRTKNVLIRLNKTTVIDFYRLLEICETQELITNQYFCITPESEVVKTQQELNFKSSEFLDRTVNQSLDIGTITQTKKNYGSIENIFFQIFNEKVYSLGTIGRRKLNKKLNLATPEHVIRLTIEDISAIANYLIQLHNNIGEIDDIDNLKNRRVRSVGELLQLQFGIGLNRLERSIRERFTILNSANLKASTIINSKPVIAVIKEFFGSSQLSQFMDQTNPIASLTHKRRISSLGPGGLNRDRLSLAVRDIHPSQYGRICPIETPEGQNAGLLVSLASYARVNESGFLETPFFKLKDGRILNSQIPIYLTTEEEEKNTVAAADCVIDNMDTAQRKQLIPIRQNNEFNLVALNQVKLVSVSPIQNFSIATSLIPFLEHDDANRALMGSNMQRQSVPLLYSQKPIVGTGLENQLTTDSGGAIVNKFDGIVKYVSARIISIETKNGEIVTYNLQKFMRSNQDTCINQRPIVWPYEKVFSGQVIADGPGTNEGELALGKNLLVAYMPWEGYNYEDAILVNERLVEEDLFTSAHIEKFDLEIRETTVGIEKITRDLPNTTNESIQNLDSNGIVYPGTFVMPGDILVGKVTPKVEPDQLPEGRLLRAIFGEKVKNVYDSSLRVPKGISGRVINVRVFRNGIDYEFEEKAVSLVRIFIAQRRKIKVGDKIAGRHGNKGIISKILPKQDMPFLPNGVPIDILLNPLGVPSRMNVGQIFECLLGLAGSKLNRRFKVRPFDEMYGSETSRKLVNHYLQKAAQKTQEPWLYNSWVPGRITLRDGRTGTLFDNPVLVGQTYILKLIHQVDDKMHARATGPYSLITQQPLGGKARHGGQRFGEMEVWALQAFGCAYTLQELLTLKSDDMEGRNEVLNAIVKGLPIPKAGIPESFKVLIRELHSLGLDISLYKMQKASRNVSNEQEIDLLQEYEKNLKTSLPTYTHL</sequence>
<dbReference type="InterPro" id="IPR007121">
    <property type="entry name" value="RNA_pol_bsu_CS"/>
</dbReference>
<dbReference type="Gene3D" id="2.40.50.150">
    <property type="match status" value="1"/>
</dbReference>
<evidence type="ECO:0000256" key="4">
    <source>
        <dbReference type="ARBA" id="ARBA00022695"/>
    </source>
</evidence>
<evidence type="ECO:0000259" key="12">
    <source>
        <dbReference type="Pfam" id="PF04561"/>
    </source>
</evidence>
<comment type="subcellular location">
    <subcellularLocation>
        <location evidence="7">Plastid</location>
        <location evidence="7">Chloroplast</location>
    </subcellularLocation>
</comment>
<dbReference type="Pfam" id="PF00562">
    <property type="entry name" value="RNA_pol_Rpb2_6"/>
    <property type="match status" value="1"/>
</dbReference>
<reference evidence="16" key="1">
    <citation type="journal article" date="2010" name="J. Phycol.">
        <title>Analyses of the complete chloroplast genome sequences of two members of the pelagophyceae: Aureococcus anophagefferens CCMP1984 and Aureoumbra lagunensis CCMP1507.</title>
        <authorList>
            <person name="Ong H.C."/>
            <person name="Wilhelm S.W."/>
            <person name="Gobler C.J."/>
            <person name="Bullerjahn G."/>
            <person name="Jacobs M.A."/>
            <person name="McKay J."/>
            <person name="Sims E.H."/>
            <person name="Gillett W.G."/>
            <person name="Zhou Y."/>
            <person name="Haugen E."/>
            <person name="Rocap G."/>
            <person name="Cattolico R.A."/>
        </authorList>
    </citation>
    <scope>NUCLEOTIDE SEQUENCE</scope>
    <source>
        <strain evidence="16">CCMP 1507</strain>
    </source>
</reference>
<evidence type="ECO:0000259" key="11">
    <source>
        <dbReference type="Pfam" id="PF04560"/>
    </source>
</evidence>
<dbReference type="InterPro" id="IPR010243">
    <property type="entry name" value="RNA_pol_bsu_bac"/>
</dbReference>
<dbReference type="Gene3D" id="2.40.270.10">
    <property type="entry name" value="DNA-directed RNA polymerase, subunit 2, domain 6"/>
    <property type="match status" value="1"/>
</dbReference>
<dbReference type="InterPro" id="IPR007120">
    <property type="entry name" value="DNA-dir_RNAP_su2_dom"/>
</dbReference>
<keyword evidence="5 7" id="KW-0804">Transcription</keyword>
<dbReference type="GO" id="GO:0003899">
    <property type="term" value="F:DNA-directed RNA polymerase activity"/>
    <property type="evidence" value="ECO:0007669"/>
    <property type="project" value="UniProtKB-UniRule"/>
</dbReference>
<feature type="domain" description="RNA polymerase Rpb2" evidence="11">
    <location>
        <begin position="982"/>
        <end position="1056"/>
    </location>
</feature>
<dbReference type="InterPro" id="IPR037033">
    <property type="entry name" value="DNA-dir_RNAP_su2_hyb_sf"/>
</dbReference>
<dbReference type="GeneID" id="8097470"/>
<dbReference type="InterPro" id="IPR007645">
    <property type="entry name" value="RNA_pol_Rpb2_3"/>
</dbReference>
<evidence type="ECO:0000256" key="9">
    <source>
        <dbReference type="RuleBase" id="RU363031"/>
    </source>
</evidence>
<organism evidence="16">
    <name type="scientific">Aureoumbra lagunensis</name>
    <dbReference type="NCBI Taxonomy" id="44058"/>
    <lineage>
        <taxon>Eukaryota</taxon>
        <taxon>Sar</taxon>
        <taxon>Stramenopiles</taxon>
        <taxon>Ochrophyta</taxon>
        <taxon>Pelagophyceae</taxon>
        <taxon>Pelagomonadales</taxon>
        <taxon>Aureoumbra</taxon>
    </lineage>
</organism>
<dbReference type="Pfam" id="PF10385">
    <property type="entry name" value="RNA_pol_Rpb2_45"/>
    <property type="match status" value="1"/>
</dbReference>
<keyword evidence="16" id="KW-0150">Chloroplast</keyword>
<dbReference type="NCBIfam" id="NF001616">
    <property type="entry name" value="PRK00405.1"/>
    <property type="match status" value="1"/>
</dbReference>
<dbReference type="EC" id="2.7.7.6" evidence="7"/>
<dbReference type="Gene3D" id="2.30.150.10">
    <property type="entry name" value="DNA-directed RNA polymerase, beta subunit, external 1 domain"/>
    <property type="match status" value="1"/>
</dbReference>
<dbReference type="PANTHER" id="PTHR20856">
    <property type="entry name" value="DNA-DIRECTED RNA POLYMERASE I SUBUNIT 2"/>
    <property type="match status" value="1"/>
</dbReference>
<dbReference type="InterPro" id="IPR037034">
    <property type="entry name" value="RNA_pol_Rpb2_2_sf"/>
</dbReference>
<dbReference type="Gene3D" id="3.90.1100.10">
    <property type="match status" value="1"/>
</dbReference>
<name>C6KJ13_9STRA</name>
<dbReference type="GO" id="GO:0000428">
    <property type="term" value="C:DNA-directed RNA polymerase complex"/>
    <property type="evidence" value="ECO:0007669"/>
    <property type="project" value="UniProtKB-KW"/>
</dbReference>
<dbReference type="Pfam" id="PF04560">
    <property type="entry name" value="RNA_pol_Rpb2_7"/>
    <property type="match status" value="1"/>
</dbReference>
<dbReference type="PROSITE" id="PS01166">
    <property type="entry name" value="RNA_POL_BETA"/>
    <property type="match status" value="1"/>
</dbReference>
<feature type="domain" description="RNA polymerase Rpb2" evidence="12">
    <location>
        <begin position="126"/>
        <end position="313"/>
    </location>
</feature>
<dbReference type="InterPro" id="IPR014724">
    <property type="entry name" value="RNA_pol_RPB2_OB-fold"/>
</dbReference>
<dbReference type="InterPro" id="IPR019462">
    <property type="entry name" value="DNA-dir_RNA_pol_bsu_external_1"/>
</dbReference>
<dbReference type="InterPro" id="IPR007641">
    <property type="entry name" value="RNA_pol_Rpb2_7"/>
</dbReference>
<evidence type="ECO:0000256" key="7">
    <source>
        <dbReference type="HAMAP-Rule" id="MF_01321"/>
    </source>
</evidence>
<evidence type="ECO:0000256" key="3">
    <source>
        <dbReference type="ARBA" id="ARBA00022679"/>
    </source>
</evidence>
<protein>
    <recommendedName>
        <fullName evidence="7">DNA-directed RNA polymerase subunit beta</fullName>
        <ecNumber evidence="7">2.7.7.6</ecNumber>
    </recommendedName>
    <alternativeName>
        <fullName evidence="7">PEP</fullName>
    </alternativeName>
    <alternativeName>
        <fullName evidence="7">Plastid-encoded RNA polymerase subunit beta</fullName>
        <shortName evidence="7">RNA polymerase subunit beta</shortName>
    </alternativeName>
</protein>
<dbReference type="InterPro" id="IPR042107">
    <property type="entry name" value="DNA-dir_RNA_pol_bsu_ext_1_sf"/>
</dbReference>
<keyword evidence="16" id="KW-0934">Plastid</keyword>
<proteinExistence type="inferred from homology"/>
<dbReference type="GO" id="GO:0032549">
    <property type="term" value="F:ribonucleoside binding"/>
    <property type="evidence" value="ECO:0007669"/>
    <property type="project" value="InterPro"/>
</dbReference>
<dbReference type="Gene3D" id="2.40.50.100">
    <property type="match status" value="1"/>
</dbReference>
<dbReference type="Gene3D" id="3.90.1800.10">
    <property type="entry name" value="RNA polymerase alpha subunit dimerisation domain"/>
    <property type="match status" value="1"/>
</dbReference>
<evidence type="ECO:0000259" key="14">
    <source>
        <dbReference type="Pfam" id="PF04565"/>
    </source>
</evidence>
<dbReference type="Pfam" id="PF04565">
    <property type="entry name" value="RNA_pol_Rpb2_3"/>
    <property type="match status" value="1"/>
</dbReference>
<geneLocation type="chloroplast" evidence="16"/>
<evidence type="ECO:0000256" key="5">
    <source>
        <dbReference type="ARBA" id="ARBA00023163"/>
    </source>
</evidence>
<dbReference type="Pfam" id="PF04561">
    <property type="entry name" value="RNA_pol_Rpb2_2"/>
    <property type="match status" value="1"/>
</dbReference>
<evidence type="ECO:0000256" key="2">
    <source>
        <dbReference type="ARBA" id="ARBA00022478"/>
    </source>
</evidence>
<evidence type="ECO:0000259" key="15">
    <source>
        <dbReference type="Pfam" id="PF10385"/>
    </source>
</evidence>
<dbReference type="EMBL" id="GQ231542">
    <property type="protein sequence ID" value="ACS36969.1"/>
    <property type="molecule type" value="Genomic_DNA"/>
</dbReference>
<evidence type="ECO:0000259" key="10">
    <source>
        <dbReference type="Pfam" id="PF00562"/>
    </source>
</evidence>
<dbReference type="Gene3D" id="3.90.1110.10">
    <property type="entry name" value="RNA polymerase Rpb2, domain 2"/>
    <property type="match status" value="1"/>
</dbReference>
<evidence type="ECO:0000313" key="16">
    <source>
        <dbReference type="EMBL" id="ACS36969.1"/>
    </source>
</evidence>